<dbReference type="PANTHER" id="PTHR33121">
    <property type="entry name" value="CYCLIC DI-GMP PHOSPHODIESTERASE PDEF"/>
    <property type="match status" value="1"/>
</dbReference>
<gene>
    <name evidence="4" type="ORF">MSEDJ_16930</name>
</gene>
<organism evidence="4 5">
    <name type="scientific">Mycolicibacterium sediminis</name>
    <dbReference type="NCBI Taxonomy" id="1286180"/>
    <lineage>
        <taxon>Bacteria</taxon>
        <taxon>Bacillati</taxon>
        <taxon>Actinomycetota</taxon>
        <taxon>Actinomycetes</taxon>
        <taxon>Mycobacteriales</taxon>
        <taxon>Mycobacteriaceae</taxon>
        <taxon>Mycolicibacterium</taxon>
    </lineage>
</organism>
<dbReference type="Gene3D" id="3.30.70.270">
    <property type="match status" value="1"/>
</dbReference>
<dbReference type="Proteomes" id="UP000467193">
    <property type="component" value="Chromosome"/>
</dbReference>
<dbReference type="SUPFAM" id="SSF55073">
    <property type="entry name" value="Nucleotide cyclase"/>
    <property type="match status" value="1"/>
</dbReference>
<protein>
    <recommendedName>
        <fullName evidence="6">GGDEF-domain containing protein</fullName>
    </recommendedName>
</protein>
<dbReference type="CDD" id="cd01948">
    <property type="entry name" value="EAL"/>
    <property type="match status" value="1"/>
</dbReference>
<dbReference type="PROSITE" id="PS50887">
    <property type="entry name" value="GGDEF"/>
    <property type="match status" value="1"/>
</dbReference>
<evidence type="ECO:0000313" key="5">
    <source>
        <dbReference type="Proteomes" id="UP000467193"/>
    </source>
</evidence>
<dbReference type="SMART" id="SM00267">
    <property type="entry name" value="GGDEF"/>
    <property type="match status" value="1"/>
</dbReference>
<evidence type="ECO:0000259" key="3">
    <source>
        <dbReference type="PROSITE" id="PS50887"/>
    </source>
</evidence>
<feature type="transmembrane region" description="Helical" evidence="1">
    <location>
        <begin position="134"/>
        <end position="151"/>
    </location>
</feature>
<feature type="domain" description="EAL" evidence="2">
    <location>
        <begin position="332"/>
        <end position="587"/>
    </location>
</feature>
<dbReference type="SMART" id="SM00052">
    <property type="entry name" value="EAL"/>
    <property type="match status" value="1"/>
</dbReference>
<feature type="transmembrane region" description="Helical" evidence="1">
    <location>
        <begin position="58"/>
        <end position="77"/>
    </location>
</feature>
<dbReference type="GO" id="GO:0071111">
    <property type="term" value="F:cyclic-guanylate-specific phosphodiesterase activity"/>
    <property type="evidence" value="ECO:0007669"/>
    <property type="project" value="InterPro"/>
</dbReference>
<keyword evidence="1" id="KW-0472">Membrane</keyword>
<accession>A0A7I7QNN6</accession>
<evidence type="ECO:0008006" key="6">
    <source>
        <dbReference type="Google" id="ProtNLM"/>
    </source>
</evidence>
<proteinExistence type="predicted"/>
<evidence type="ECO:0000313" key="4">
    <source>
        <dbReference type="EMBL" id="BBY27597.1"/>
    </source>
</evidence>
<dbReference type="InterPro" id="IPR029787">
    <property type="entry name" value="Nucleotide_cyclase"/>
</dbReference>
<keyword evidence="1" id="KW-1133">Transmembrane helix</keyword>
<feature type="domain" description="GGDEF" evidence="3">
    <location>
        <begin position="210"/>
        <end position="330"/>
    </location>
</feature>
<evidence type="ECO:0000259" key="2">
    <source>
        <dbReference type="PROSITE" id="PS50883"/>
    </source>
</evidence>
<dbReference type="InterPro" id="IPR043128">
    <property type="entry name" value="Rev_trsase/Diguanyl_cyclase"/>
</dbReference>
<dbReference type="InterPro" id="IPR000160">
    <property type="entry name" value="GGDEF_dom"/>
</dbReference>
<evidence type="ECO:0000256" key="1">
    <source>
        <dbReference type="SAM" id="Phobius"/>
    </source>
</evidence>
<reference evidence="4 5" key="1">
    <citation type="journal article" date="2019" name="Emerg. Microbes Infect.">
        <title>Comprehensive subspecies identification of 175 nontuberculous mycobacteria species based on 7547 genomic profiles.</title>
        <authorList>
            <person name="Matsumoto Y."/>
            <person name="Kinjo T."/>
            <person name="Motooka D."/>
            <person name="Nabeya D."/>
            <person name="Jung N."/>
            <person name="Uechi K."/>
            <person name="Horii T."/>
            <person name="Iida T."/>
            <person name="Fujita J."/>
            <person name="Nakamura S."/>
        </authorList>
    </citation>
    <scope>NUCLEOTIDE SEQUENCE [LARGE SCALE GENOMIC DNA]</scope>
    <source>
        <strain evidence="4 5">JCM 17899</strain>
    </source>
</reference>
<keyword evidence="5" id="KW-1185">Reference proteome</keyword>
<dbReference type="InterPro" id="IPR001633">
    <property type="entry name" value="EAL_dom"/>
</dbReference>
<feature type="transmembrane region" description="Helical" evidence="1">
    <location>
        <begin position="106"/>
        <end position="127"/>
    </location>
</feature>
<dbReference type="NCBIfam" id="TIGR00254">
    <property type="entry name" value="GGDEF"/>
    <property type="match status" value="1"/>
</dbReference>
<name>A0A7I7QNN6_9MYCO</name>
<dbReference type="InterPro" id="IPR050706">
    <property type="entry name" value="Cyclic-di-GMP_PDE-like"/>
</dbReference>
<dbReference type="Pfam" id="PF00563">
    <property type="entry name" value="EAL"/>
    <property type="match status" value="1"/>
</dbReference>
<dbReference type="SUPFAM" id="SSF141868">
    <property type="entry name" value="EAL domain-like"/>
    <property type="match status" value="1"/>
</dbReference>
<sequence>MGSRPGEWAALTRGDMWPGVATPTLMTRTGGSCFLLGGLLVAVTTTVSPTSFGTPTVQFANAAIAVIVGTATLLWGARLRLWQLHVLVATATVQTTVSVYESADPTVAVSFATLYVFIACAAFFVSWRATAAHLTLAVACCCTAVVLSPAAPWWSSVVASATTVTMGVLIAILGRIVYNAELDDDTGLLNRRGFDRLLGVVISRAQSGGPRPAVVLLTLDDYGIIHDDLGGPRGDEVLHHVVAAWRGVLEPEQILARRAADEFGVLLQNSYERQAVSLTHRLREAITSECSAGVTAWQSGETASAVLARADTALRRSRRSGRNRTMLESALLPSIATELREAIDAGTVNVRYQPIISLADGSVVAVEALLRWQPVSRPDLSPTEVVRLAEENDLIGALDHYVLRRACRDACWMHERSGGAAISLSVNVSGLDLVQKGYAAQVFDTLGETGWSAERLVLEVTETVVDGDRPSSIAALSELRAGGVRIAIDDFGTGYSSLGRLQGLPSDFLKLDASFVAAVTEAGDPPPLLTAVAALAHALHLPVVAEGVETPRQRSALVRLGIDMAQGFYFGRPQAPGDLVEVFFPAASAAATDSAAHPRR</sequence>
<dbReference type="CDD" id="cd01949">
    <property type="entry name" value="GGDEF"/>
    <property type="match status" value="1"/>
</dbReference>
<dbReference type="AlphaFoldDB" id="A0A7I7QNN6"/>
<dbReference type="Gene3D" id="3.20.20.450">
    <property type="entry name" value="EAL domain"/>
    <property type="match status" value="1"/>
</dbReference>
<keyword evidence="1" id="KW-0812">Transmembrane</keyword>
<dbReference type="RefSeq" id="WP_246231041.1">
    <property type="nucleotide sequence ID" value="NZ_AP022588.1"/>
</dbReference>
<dbReference type="EMBL" id="AP022588">
    <property type="protein sequence ID" value="BBY27597.1"/>
    <property type="molecule type" value="Genomic_DNA"/>
</dbReference>
<dbReference type="PROSITE" id="PS50883">
    <property type="entry name" value="EAL"/>
    <property type="match status" value="1"/>
</dbReference>
<dbReference type="KEGG" id="msei:MSEDJ_16930"/>
<dbReference type="PANTHER" id="PTHR33121:SF79">
    <property type="entry name" value="CYCLIC DI-GMP PHOSPHODIESTERASE PDED-RELATED"/>
    <property type="match status" value="1"/>
</dbReference>
<dbReference type="Pfam" id="PF00990">
    <property type="entry name" value="GGDEF"/>
    <property type="match status" value="1"/>
</dbReference>
<dbReference type="InterPro" id="IPR035919">
    <property type="entry name" value="EAL_sf"/>
</dbReference>